<feature type="transmembrane region" description="Helical" evidence="1">
    <location>
        <begin position="92"/>
        <end position="109"/>
    </location>
</feature>
<dbReference type="AlphaFoldDB" id="A0A6A5G7X1"/>
<comment type="caution">
    <text evidence="2">The sequence shown here is derived from an EMBL/GenBank/DDBJ whole genome shotgun (WGS) entry which is preliminary data.</text>
</comment>
<dbReference type="Proteomes" id="UP000483820">
    <property type="component" value="Chromosome V"/>
</dbReference>
<protein>
    <submittedName>
        <fullName evidence="2">Uncharacterized protein</fullName>
    </submittedName>
</protein>
<name>A0A6A5G7X1_CAERE</name>
<dbReference type="RefSeq" id="XP_053581121.1">
    <property type="nucleotide sequence ID" value="XM_053732208.1"/>
</dbReference>
<accession>A0A6A5G7X1</accession>
<evidence type="ECO:0000313" key="2">
    <source>
        <dbReference type="EMBL" id="KAF1751140.1"/>
    </source>
</evidence>
<sequence length="399" mass="44510">MIISIQKSGNSDGIAGCQPEYQHTRKKKKFWKDRILPRIQKSLEVAKNIFVGNLVFIFAVLTIYMVLVLEAYRENQSYIGASEKIEETKKSFGYSTYYGLVFGVVLEVIRNSLRHFKKPPMPFYVPTIGSVMSLVLSIVTVIVGNVDDADWFKQIAIGFIYGKTIEVTLSRYTIWNGSAQAIGAYIALHFAVRMAMIIENAGFANSVQLIRITRYTMTAIALFCGYQLRSQHHPEVPESPVFYCLLNRHSSTTAAAQTPQLFLLGHLSRSLSFYGPLTTHDLQHVKHTSTVVSSTIHTPWCIPQHRCIPHILSSSSLGCISDRLQGDPMISSSSLSNPSTASSQRCRHLVLLHRGIQMLLQHSPCAPTNPIWSIPAFLGGPLILIANVISLGGRRVEYK</sequence>
<proteinExistence type="predicted"/>
<organism evidence="2 3">
    <name type="scientific">Caenorhabditis remanei</name>
    <name type="common">Caenorhabditis vulgaris</name>
    <dbReference type="NCBI Taxonomy" id="31234"/>
    <lineage>
        <taxon>Eukaryota</taxon>
        <taxon>Metazoa</taxon>
        <taxon>Ecdysozoa</taxon>
        <taxon>Nematoda</taxon>
        <taxon>Chromadorea</taxon>
        <taxon>Rhabditida</taxon>
        <taxon>Rhabditina</taxon>
        <taxon>Rhabditomorpha</taxon>
        <taxon>Rhabditoidea</taxon>
        <taxon>Rhabditidae</taxon>
        <taxon>Peloderinae</taxon>
        <taxon>Caenorhabditis</taxon>
    </lineage>
</organism>
<dbReference type="GeneID" id="78776586"/>
<evidence type="ECO:0000313" key="3">
    <source>
        <dbReference type="Proteomes" id="UP000483820"/>
    </source>
</evidence>
<keyword evidence="1" id="KW-0812">Transmembrane</keyword>
<feature type="transmembrane region" description="Helical" evidence="1">
    <location>
        <begin position="121"/>
        <end position="144"/>
    </location>
</feature>
<evidence type="ECO:0000256" key="1">
    <source>
        <dbReference type="SAM" id="Phobius"/>
    </source>
</evidence>
<dbReference type="EMBL" id="WUAV01000005">
    <property type="protein sequence ID" value="KAF1751140.1"/>
    <property type="molecule type" value="Genomic_DNA"/>
</dbReference>
<reference evidence="2 3" key="1">
    <citation type="submission" date="2019-12" db="EMBL/GenBank/DDBJ databases">
        <title>Chromosome-level assembly of the Caenorhabditis remanei genome.</title>
        <authorList>
            <person name="Teterina A.A."/>
            <person name="Willis J.H."/>
            <person name="Phillips P.C."/>
        </authorList>
    </citation>
    <scope>NUCLEOTIDE SEQUENCE [LARGE SCALE GENOMIC DNA]</scope>
    <source>
        <strain evidence="2 3">PX506</strain>
        <tissue evidence="2">Whole organism</tissue>
    </source>
</reference>
<keyword evidence="1" id="KW-0472">Membrane</keyword>
<dbReference type="CTD" id="78776586"/>
<gene>
    <name evidence="2" type="ORF">GCK72_017694</name>
</gene>
<feature type="transmembrane region" description="Helical" evidence="1">
    <location>
        <begin position="49"/>
        <end position="72"/>
    </location>
</feature>
<feature type="transmembrane region" description="Helical" evidence="1">
    <location>
        <begin position="371"/>
        <end position="393"/>
    </location>
</feature>
<dbReference type="KEGG" id="crq:GCK72_017694"/>
<keyword evidence="1" id="KW-1133">Transmembrane helix</keyword>